<sequence length="251" mass="27124">MKRFGVEVLVPEWAAPSGVSALATTRSGGVSRGPWASFNLGLHCGDDPDAVAENRRRLGEGLPESPRWLQQVHGSGLIHLDDWRAGIEADAAWTDRPGQVCAILTADCLPILLCDREARLVAAVHAGWRGLAAGILDRVVEQLPVPGEALLAWIGPGISAAAYEVDDRLRQTFIELDASLAAAFQSSRQGHWLADLKAIATHQLHQAGVLEISDAKLCTASDSERFFSHRRDQGRSGRQASLIWLDESTEA</sequence>
<evidence type="ECO:0000256" key="8">
    <source>
        <dbReference type="ARBA" id="ARBA00048968"/>
    </source>
</evidence>
<reference evidence="11 12" key="1">
    <citation type="submission" date="2015-07" db="EMBL/GenBank/DDBJ databases">
        <authorList>
            <person name="Noorani M."/>
        </authorList>
    </citation>
    <scope>NUCLEOTIDE SEQUENCE [LARGE SCALE GENOMIC DNA]</scope>
    <source>
        <strain evidence="11 12">KCTC 42284</strain>
    </source>
</reference>
<dbReference type="RefSeq" id="WP_049724471.1">
    <property type="nucleotide sequence ID" value="NZ_CP012154.1"/>
</dbReference>
<evidence type="ECO:0000256" key="3">
    <source>
        <dbReference type="ARBA" id="ARBA00022679"/>
    </source>
</evidence>
<evidence type="ECO:0000256" key="6">
    <source>
        <dbReference type="ARBA" id="ARBA00022833"/>
    </source>
</evidence>
<keyword evidence="5" id="KW-0378">Hydrolase</keyword>
<evidence type="ECO:0000256" key="10">
    <source>
        <dbReference type="RuleBase" id="RU361274"/>
    </source>
</evidence>
<accession>A0A0K0XT05</accession>
<dbReference type="GO" id="GO:0005507">
    <property type="term" value="F:copper ion binding"/>
    <property type="evidence" value="ECO:0007669"/>
    <property type="project" value="TreeGrafter"/>
</dbReference>
<dbReference type="KEGG" id="wma:WM2015_407"/>
<comment type="catalytic activity">
    <reaction evidence="8">
        <text>adenosine + phosphate = alpha-D-ribose 1-phosphate + adenine</text>
        <dbReference type="Rhea" id="RHEA:27642"/>
        <dbReference type="ChEBI" id="CHEBI:16335"/>
        <dbReference type="ChEBI" id="CHEBI:16708"/>
        <dbReference type="ChEBI" id="CHEBI:43474"/>
        <dbReference type="ChEBI" id="CHEBI:57720"/>
        <dbReference type="EC" id="2.4.2.1"/>
    </reaction>
    <physiologicalReaction direction="left-to-right" evidence="8">
        <dbReference type="Rhea" id="RHEA:27643"/>
    </physiologicalReaction>
</comment>
<organism evidence="11 12">
    <name type="scientific">Wenzhouxiangella marina</name>
    <dbReference type="NCBI Taxonomy" id="1579979"/>
    <lineage>
        <taxon>Bacteria</taxon>
        <taxon>Pseudomonadati</taxon>
        <taxon>Pseudomonadota</taxon>
        <taxon>Gammaproteobacteria</taxon>
        <taxon>Chromatiales</taxon>
        <taxon>Wenzhouxiangellaceae</taxon>
        <taxon>Wenzhouxiangella</taxon>
    </lineage>
</organism>
<dbReference type="EMBL" id="CP012154">
    <property type="protein sequence ID" value="AKS40790.1"/>
    <property type="molecule type" value="Genomic_DNA"/>
</dbReference>
<keyword evidence="3" id="KW-0808">Transferase</keyword>
<evidence type="ECO:0000256" key="7">
    <source>
        <dbReference type="ARBA" id="ARBA00047989"/>
    </source>
</evidence>
<evidence type="ECO:0000313" key="12">
    <source>
        <dbReference type="Proteomes" id="UP000066624"/>
    </source>
</evidence>
<comment type="catalytic activity">
    <reaction evidence="1">
        <text>inosine + phosphate = alpha-D-ribose 1-phosphate + hypoxanthine</text>
        <dbReference type="Rhea" id="RHEA:27646"/>
        <dbReference type="ChEBI" id="CHEBI:17368"/>
        <dbReference type="ChEBI" id="CHEBI:17596"/>
        <dbReference type="ChEBI" id="CHEBI:43474"/>
        <dbReference type="ChEBI" id="CHEBI:57720"/>
        <dbReference type="EC" id="2.4.2.1"/>
    </reaction>
    <physiologicalReaction direction="left-to-right" evidence="1">
        <dbReference type="Rhea" id="RHEA:27647"/>
    </physiologicalReaction>
</comment>
<dbReference type="SUPFAM" id="SSF64438">
    <property type="entry name" value="CNF1/YfiH-like putative cysteine hydrolases"/>
    <property type="match status" value="1"/>
</dbReference>
<comment type="catalytic activity">
    <reaction evidence="9">
        <text>S-methyl-5'-thioadenosine + phosphate = 5-(methylsulfanyl)-alpha-D-ribose 1-phosphate + adenine</text>
        <dbReference type="Rhea" id="RHEA:11852"/>
        <dbReference type="ChEBI" id="CHEBI:16708"/>
        <dbReference type="ChEBI" id="CHEBI:17509"/>
        <dbReference type="ChEBI" id="CHEBI:43474"/>
        <dbReference type="ChEBI" id="CHEBI:58533"/>
        <dbReference type="EC" id="2.4.2.28"/>
    </reaction>
    <physiologicalReaction direction="left-to-right" evidence="9">
        <dbReference type="Rhea" id="RHEA:11853"/>
    </physiologicalReaction>
</comment>
<dbReference type="CDD" id="cd16833">
    <property type="entry name" value="YfiH"/>
    <property type="match status" value="1"/>
</dbReference>
<dbReference type="InterPro" id="IPR011324">
    <property type="entry name" value="Cytotoxic_necrot_fac-like_cat"/>
</dbReference>
<dbReference type="PATRIC" id="fig|1579979.3.peg.411"/>
<protein>
    <recommendedName>
        <fullName evidence="10">Purine nucleoside phosphorylase</fullName>
    </recommendedName>
</protein>
<evidence type="ECO:0000256" key="1">
    <source>
        <dbReference type="ARBA" id="ARBA00000553"/>
    </source>
</evidence>
<dbReference type="STRING" id="1579979.WM2015_407"/>
<dbReference type="OrthoDB" id="4279at2"/>
<keyword evidence="4" id="KW-0479">Metal-binding</keyword>
<proteinExistence type="inferred from homology"/>
<dbReference type="Pfam" id="PF02578">
    <property type="entry name" value="Cu-oxidase_4"/>
    <property type="match status" value="1"/>
</dbReference>
<dbReference type="AlphaFoldDB" id="A0A0K0XT05"/>
<evidence type="ECO:0000256" key="5">
    <source>
        <dbReference type="ARBA" id="ARBA00022801"/>
    </source>
</evidence>
<comment type="similarity">
    <text evidence="2 10">Belongs to the purine nucleoside phosphorylase YfiH/LACC1 family.</text>
</comment>
<gene>
    <name evidence="11" type="ORF">WM2015_407</name>
</gene>
<dbReference type="Proteomes" id="UP000066624">
    <property type="component" value="Chromosome"/>
</dbReference>
<dbReference type="NCBIfam" id="TIGR00726">
    <property type="entry name" value="peptidoglycan editing factor PgeF"/>
    <property type="match status" value="1"/>
</dbReference>
<dbReference type="PANTHER" id="PTHR30616:SF2">
    <property type="entry name" value="PURINE NUCLEOSIDE PHOSPHORYLASE LACC1"/>
    <property type="match status" value="1"/>
</dbReference>
<evidence type="ECO:0000256" key="9">
    <source>
        <dbReference type="ARBA" id="ARBA00049893"/>
    </source>
</evidence>
<evidence type="ECO:0000256" key="2">
    <source>
        <dbReference type="ARBA" id="ARBA00007353"/>
    </source>
</evidence>
<comment type="catalytic activity">
    <reaction evidence="7">
        <text>adenosine + H2O + H(+) = inosine + NH4(+)</text>
        <dbReference type="Rhea" id="RHEA:24408"/>
        <dbReference type="ChEBI" id="CHEBI:15377"/>
        <dbReference type="ChEBI" id="CHEBI:15378"/>
        <dbReference type="ChEBI" id="CHEBI:16335"/>
        <dbReference type="ChEBI" id="CHEBI:17596"/>
        <dbReference type="ChEBI" id="CHEBI:28938"/>
        <dbReference type="EC" id="3.5.4.4"/>
    </reaction>
    <physiologicalReaction direction="left-to-right" evidence="7">
        <dbReference type="Rhea" id="RHEA:24409"/>
    </physiologicalReaction>
</comment>
<keyword evidence="6" id="KW-0862">Zinc</keyword>
<dbReference type="GO" id="GO:0017061">
    <property type="term" value="F:S-methyl-5-thioadenosine phosphorylase activity"/>
    <property type="evidence" value="ECO:0007669"/>
    <property type="project" value="UniProtKB-EC"/>
</dbReference>
<dbReference type="InterPro" id="IPR038371">
    <property type="entry name" value="Cu_polyphenol_OxRdtase_sf"/>
</dbReference>
<name>A0A0K0XT05_9GAMM</name>
<dbReference type="Gene3D" id="3.60.140.10">
    <property type="entry name" value="CNF1/YfiH-like putative cysteine hydrolases"/>
    <property type="match status" value="1"/>
</dbReference>
<dbReference type="InterPro" id="IPR003730">
    <property type="entry name" value="Cu_polyphenol_OxRdtase"/>
</dbReference>
<evidence type="ECO:0000313" key="11">
    <source>
        <dbReference type="EMBL" id="AKS40790.1"/>
    </source>
</evidence>
<evidence type="ECO:0000256" key="4">
    <source>
        <dbReference type="ARBA" id="ARBA00022723"/>
    </source>
</evidence>
<keyword evidence="12" id="KW-1185">Reference proteome</keyword>
<dbReference type="PANTHER" id="PTHR30616">
    <property type="entry name" value="UNCHARACTERIZED PROTEIN YFIH"/>
    <property type="match status" value="1"/>
</dbReference>
<dbReference type="GO" id="GO:0016787">
    <property type="term" value="F:hydrolase activity"/>
    <property type="evidence" value="ECO:0007669"/>
    <property type="project" value="UniProtKB-KW"/>
</dbReference>